<dbReference type="AlphaFoldDB" id="A0A9P4IAI4"/>
<gene>
    <name evidence="2" type="ORF">NA57DRAFT_59186</name>
</gene>
<protein>
    <submittedName>
        <fullName evidence="2">Uncharacterized protein</fullName>
    </submittedName>
</protein>
<feature type="compositionally biased region" description="Basic and acidic residues" evidence="1">
    <location>
        <begin position="99"/>
        <end position="110"/>
    </location>
</feature>
<dbReference type="Proteomes" id="UP000799772">
    <property type="component" value="Unassembled WGS sequence"/>
</dbReference>
<feature type="compositionally biased region" description="Pro residues" evidence="1">
    <location>
        <begin position="25"/>
        <end position="34"/>
    </location>
</feature>
<feature type="region of interest" description="Disordered" evidence="1">
    <location>
        <begin position="339"/>
        <end position="388"/>
    </location>
</feature>
<dbReference type="EMBL" id="ML978130">
    <property type="protein sequence ID" value="KAF2096127.1"/>
    <property type="molecule type" value="Genomic_DNA"/>
</dbReference>
<feature type="compositionally biased region" description="Polar residues" evidence="1">
    <location>
        <begin position="44"/>
        <end position="56"/>
    </location>
</feature>
<keyword evidence="3" id="KW-1185">Reference proteome</keyword>
<feature type="compositionally biased region" description="Basic and acidic residues" evidence="1">
    <location>
        <begin position="345"/>
        <end position="355"/>
    </location>
</feature>
<organism evidence="2 3">
    <name type="scientific">Rhizodiscina lignyota</name>
    <dbReference type="NCBI Taxonomy" id="1504668"/>
    <lineage>
        <taxon>Eukaryota</taxon>
        <taxon>Fungi</taxon>
        <taxon>Dikarya</taxon>
        <taxon>Ascomycota</taxon>
        <taxon>Pezizomycotina</taxon>
        <taxon>Dothideomycetes</taxon>
        <taxon>Pleosporomycetidae</taxon>
        <taxon>Aulographales</taxon>
        <taxon>Rhizodiscinaceae</taxon>
        <taxon>Rhizodiscina</taxon>
    </lineage>
</organism>
<feature type="compositionally biased region" description="Polar residues" evidence="1">
    <location>
        <begin position="432"/>
        <end position="441"/>
    </location>
</feature>
<sequence>MASSSNNGTDDIEKFHVEITETESPGPPAPPPPSLSNTPPHHGSQLQPAQGPSTIPSVAGASGQERPASEEGLNQGTVASDKDSRDTNSRAGGAPATARGDDVDLRKDAAAGESIPSPEEEDFGGVNPEPSQMEKKSFKMVVETLKSFRRSNKSRKNAKDARKVLNKATGAEDAEQLSDADDKKPGKPSSKALAYLQMDLDFHRLMEDQLSRMVEVVCETRLKANNNTQLHQVVEALQMLVILLQSHESQSSAIIEVLANLSETQPVEQAEESSESKKAESKRQQQYDDFDKFLAESYLFKCCINDGFTPDHAREVVLRDLSTGAIVFNVFEEKEASSFDDVESEVEKRLREKPRTPRNTSAGKHRHADWLHEPITQPETEEEPASNGPANIARLTEMMRTLEDQIEGLQNKRGKKGTEEPEDQQKSKEAQGSESDPQTLHEQLVPTQEKLAELVTSFKDGTIEVAKED</sequence>
<feature type="region of interest" description="Disordered" evidence="1">
    <location>
        <begin position="1"/>
        <end position="189"/>
    </location>
</feature>
<proteinExistence type="predicted"/>
<feature type="compositionally biased region" description="Basic residues" evidence="1">
    <location>
        <begin position="147"/>
        <end position="156"/>
    </location>
</feature>
<accession>A0A9P4IAI4</accession>
<comment type="caution">
    <text evidence="2">The sequence shown here is derived from an EMBL/GenBank/DDBJ whole genome shotgun (WGS) entry which is preliminary data.</text>
</comment>
<feature type="compositionally biased region" description="Basic and acidic residues" evidence="1">
    <location>
        <begin position="416"/>
        <end position="431"/>
    </location>
</feature>
<evidence type="ECO:0000313" key="2">
    <source>
        <dbReference type="EMBL" id="KAF2096127.1"/>
    </source>
</evidence>
<feature type="region of interest" description="Disordered" evidence="1">
    <location>
        <begin position="402"/>
        <end position="446"/>
    </location>
</feature>
<evidence type="ECO:0000313" key="3">
    <source>
        <dbReference type="Proteomes" id="UP000799772"/>
    </source>
</evidence>
<name>A0A9P4IAI4_9PEZI</name>
<evidence type="ECO:0000256" key="1">
    <source>
        <dbReference type="SAM" id="MobiDB-lite"/>
    </source>
</evidence>
<reference evidence="2" key="1">
    <citation type="journal article" date="2020" name="Stud. Mycol.">
        <title>101 Dothideomycetes genomes: a test case for predicting lifestyles and emergence of pathogens.</title>
        <authorList>
            <person name="Haridas S."/>
            <person name="Albert R."/>
            <person name="Binder M."/>
            <person name="Bloem J."/>
            <person name="Labutti K."/>
            <person name="Salamov A."/>
            <person name="Andreopoulos B."/>
            <person name="Baker S."/>
            <person name="Barry K."/>
            <person name="Bills G."/>
            <person name="Bluhm B."/>
            <person name="Cannon C."/>
            <person name="Castanera R."/>
            <person name="Culley D."/>
            <person name="Daum C."/>
            <person name="Ezra D."/>
            <person name="Gonzalez J."/>
            <person name="Henrissat B."/>
            <person name="Kuo A."/>
            <person name="Liang C."/>
            <person name="Lipzen A."/>
            <person name="Lutzoni F."/>
            <person name="Magnuson J."/>
            <person name="Mondo S."/>
            <person name="Nolan M."/>
            <person name="Ohm R."/>
            <person name="Pangilinan J."/>
            <person name="Park H.-J."/>
            <person name="Ramirez L."/>
            <person name="Alfaro M."/>
            <person name="Sun H."/>
            <person name="Tritt A."/>
            <person name="Yoshinaga Y."/>
            <person name="Zwiers L.-H."/>
            <person name="Turgeon B."/>
            <person name="Goodwin S."/>
            <person name="Spatafora J."/>
            <person name="Crous P."/>
            <person name="Grigoriev I."/>
        </authorList>
    </citation>
    <scope>NUCLEOTIDE SEQUENCE</scope>
    <source>
        <strain evidence="2">CBS 133067</strain>
    </source>
</reference>